<protein>
    <recommendedName>
        <fullName evidence="3">Nudix hydrolase domain-containing protein</fullName>
    </recommendedName>
</protein>
<comment type="caution">
    <text evidence="1">The sequence shown here is derived from an EMBL/GenBank/DDBJ whole genome shotgun (WGS) entry which is preliminary data.</text>
</comment>
<evidence type="ECO:0000313" key="1">
    <source>
        <dbReference type="EMBL" id="KKS42838.1"/>
    </source>
</evidence>
<accession>A0A0G1BZG9</accession>
<dbReference type="EMBL" id="LCDA01000005">
    <property type="protein sequence ID" value="KKS42838.1"/>
    <property type="molecule type" value="Genomic_DNA"/>
</dbReference>
<dbReference type="SUPFAM" id="SSF55811">
    <property type="entry name" value="Nudix"/>
    <property type="match status" value="1"/>
</dbReference>
<gene>
    <name evidence="1" type="ORF">UV06_C0005G0032</name>
</gene>
<evidence type="ECO:0000313" key="2">
    <source>
        <dbReference type="Proteomes" id="UP000033854"/>
    </source>
</evidence>
<dbReference type="InterPro" id="IPR015797">
    <property type="entry name" value="NUDIX_hydrolase-like_dom_sf"/>
</dbReference>
<organism evidence="1 2">
    <name type="scientific">Candidatus Collierbacteria bacterium GW2011_GWA2_42_17</name>
    <dbReference type="NCBI Taxonomy" id="1618378"/>
    <lineage>
        <taxon>Bacteria</taxon>
        <taxon>Candidatus Collieribacteriota</taxon>
    </lineage>
</organism>
<proteinExistence type="predicted"/>
<evidence type="ECO:0008006" key="3">
    <source>
        <dbReference type="Google" id="ProtNLM"/>
    </source>
</evidence>
<reference evidence="1 2" key="1">
    <citation type="journal article" date="2015" name="Nature">
        <title>rRNA introns, odd ribosomes, and small enigmatic genomes across a large radiation of phyla.</title>
        <authorList>
            <person name="Brown C.T."/>
            <person name="Hug L.A."/>
            <person name="Thomas B.C."/>
            <person name="Sharon I."/>
            <person name="Castelle C.J."/>
            <person name="Singh A."/>
            <person name="Wilkins M.J."/>
            <person name="Williams K.H."/>
            <person name="Banfield J.F."/>
        </authorList>
    </citation>
    <scope>NUCLEOTIDE SEQUENCE [LARGE SCALE GENOMIC DNA]</scope>
</reference>
<dbReference type="Proteomes" id="UP000033854">
    <property type="component" value="Unassembled WGS sequence"/>
</dbReference>
<sequence length="281" mass="32022">MNSEHQPHLEFEKKLVSEYFRLGSINKVFQQHKYSLPISFAGFDRVLNKYGVVKSAGPNSKLSESLFILSLLANYKIPLEKVYHQFAPKSIQVSTNTLHRILHYTRLGLTRRQGVALIISPKGKSHQVLVGKDLSLTKSSLGNRGDLSLPMGHSKIGEPIKDSIARILQNEVFTDNVISKTFPWEVIPEHIKPVMYINITDIQVSVYKLELPQNLNKFSSFKLEKLKYINLDNLPKSSFRPGVKDILDHYSNLYTSNYSETLIHNSELNTKIYALAKEPVK</sequence>
<dbReference type="AlphaFoldDB" id="A0A0G1BZG9"/>
<name>A0A0G1BZG9_9BACT</name>